<organism evidence="1 2">
    <name type="scientific">Racocetra persica</name>
    <dbReference type="NCBI Taxonomy" id="160502"/>
    <lineage>
        <taxon>Eukaryota</taxon>
        <taxon>Fungi</taxon>
        <taxon>Fungi incertae sedis</taxon>
        <taxon>Mucoromycota</taxon>
        <taxon>Glomeromycotina</taxon>
        <taxon>Glomeromycetes</taxon>
        <taxon>Diversisporales</taxon>
        <taxon>Gigasporaceae</taxon>
        <taxon>Racocetra</taxon>
    </lineage>
</organism>
<name>A0ACA9RRU9_9GLOM</name>
<proteinExistence type="predicted"/>
<protein>
    <submittedName>
        <fullName evidence="1">579_t:CDS:1</fullName>
    </submittedName>
</protein>
<reference evidence="1" key="1">
    <citation type="submission" date="2021-06" db="EMBL/GenBank/DDBJ databases">
        <authorList>
            <person name="Kallberg Y."/>
            <person name="Tangrot J."/>
            <person name="Rosling A."/>
        </authorList>
    </citation>
    <scope>NUCLEOTIDE SEQUENCE</scope>
    <source>
        <strain evidence="1">MA461A</strain>
    </source>
</reference>
<keyword evidence="2" id="KW-1185">Reference proteome</keyword>
<comment type="caution">
    <text evidence="1">The sequence shown here is derived from an EMBL/GenBank/DDBJ whole genome shotgun (WGS) entry which is preliminary data.</text>
</comment>
<gene>
    <name evidence="1" type="ORF">RPERSI_LOCUS22098</name>
</gene>
<dbReference type="EMBL" id="CAJVQC010066143">
    <property type="protein sequence ID" value="CAG8806148.1"/>
    <property type="molecule type" value="Genomic_DNA"/>
</dbReference>
<evidence type="ECO:0000313" key="1">
    <source>
        <dbReference type="EMBL" id="CAG8806148.1"/>
    </source>
</evidence>
<sequence>ETNLDDDKDNERSNNAKKKNQIPSISSLSSCDKDVAKNAADI</sequence>
<feature type="non-terminal residue" evidence="1">
    <location>
        <position position="1"/>
    </location>
</feature>
<evidence type="ECO:0000313" key="2">
    <source>
        <dbReference type="Proteomes" id="UP000789920"/>
    </source>
</evidence>
<dbReference type="Proteomes" id="UP000789920">
    <property type="component" value="Unassembled WGS sequence"/>
</dbReference>
<accession>A0ACA9RRU9</accession>